<evidence type="ECO:0000313" key="15">
    <source>
        <dbReference type="Proteomes" id="UP000767446"/>
    </source>
</evidence>
<dbReference type="Gene3D" id="1.20.120.160">
    <property type="entry name" value="HPT domain"/>
    <property type="match status" value="1"/>
</dbReference>
<dbReference type="Proteomes" id="UP000767446">
    <property type="component" value="Unassembled WGS sequence"/>
</dbReference>
<dbReference type="PROSITE" id="PS50110">
    <property type="entry name" value="RESPONSE_REGULATORY"/>
    <property type="match status" value="1"/>
</dbReference>
<name>A0A941GWN3_9CHRO</name>
<keyword evidence="5 14" id="KW-0418">Kinase</keyword>
<dbReference type="SUPFAM" id="SSF55874">
    <property type="entry name" value="ATPase domain of HSP90 chaperone/DNA topoisomerase II/histidine kinase"/>
    <property type="match status" value="1"/>
</dbReference>
<dbReference type="CDD" id="cd16916">
    <property type="entry name" value="HATPase_CheA-like"/>
    <property type="match status" value="1"/>
</dbReference>
<evidence type="ECO:0000259" key="10">
    <source>
        <dbReference type="PROSITE" id="PS50109"/>
    </source>
</evidence>
<feature type="coiled-coil region" evidence="9">
    <location>
        <begin position="351"/>
        <end position="378"/>
    </location>
</feature>
<feature type="domain" description="CheW-like" evidence="12">
    <location>
        <begin position="669"/>
        <end position="811"/>
    </location>
</feature>
<evidence type="ECO:0000313" key="14">
    <source>
        <dbReference type="EMBL" id="MBR8826643.1"/>
    </source>
</evidence>
<dbReference type="GO" id="GO:0005737">
    <property type="term" value="C:cytoplasm"/>
    <property type="evidence" value="ECO:0007669"/>
    <property type="project" value="InterPro"/>
</dbReference>
<proteinExistence type="predicted"/>
<dbReference type="Pfam" id="PF01584">
    <property type="entry name" value="CheW"/>
    <property type="match status" value="1"/>
</dbReference>
<accession>A0A941GWN3</accession>
<dbReference type="PROSITE" id="PS50894">
    <property type="entry name" value="HPT"/>
    <property type="match status" value="1"/>
</dbReference>
<dbReference type="SMART" id="SM00260">
    <property type="entry name" value="CheW"/>
    <property type="match status" value="1"/>
</dbReference>
<dbReference type="PRINTS" id="PR00344">
    <property type="entry name" value="BCTRLSENSOR"/>
</dbReference>
<keyword evidence="6" id="KW-0902">Two-component regulatory system</keyword>
<dbReference type="Gene3D" id="3.40.50.2300">
    <property type="match status" value="1"/>
</dbReference>
<dbReference type="InterPro" id="IPR011006">
    <property type="entry name" value="CheY-like_superfamily"/>
</dbReference>
<dbReference type="PROSITE" id="PS50851">
    <property type="entry name" value="CHEW"/>
    <property type="match status" value="1"/>
</dbReference>
<feature type="modified residue" description="4-aspartylphosphate" evidence="8">
    <location>
        <position position="892"/>
    </location>
</feature>
<dbReference type="InterPro" id="IPR001789">
    <property type="entry name" value="Sig_transdc_resp-reg_receiver"/>
</dbReference>
<dbReference type="PROSITE" id="PS50109">
    <property type="entry name" value="HIS_KIN"/>
    <property type="match status" value="1"/>
</dbReference>
<dbReference type="AlphaFoldDB" id="A0A941GWN3"/>
<evidence type="ECO:0000256" key="1">
    <source>
        <dbReference type="ARBA" id="ARBA00000085"/>
    </source>
</evidence>
<comment type="caution">
    <text evidence="14">The sequence shown here is derived from an EMBL/GenBank/DDBJ whole genome shotgun (WGS) entry which is preliminary data.</text>
</comment>
<dbReference type="Pfam" id="PF02518">
    <property type="entry name" value="HATPase_c"/>
    <property type="match status" value="1"/>
</dbReference>
<keyword evidence="3 8" id="KW-0597">Phosphoprotein</keyword>
<dbReference type="PANTHER" id="PTHR43395">
    <property type="entry name" value="SENSOR HISTIDINE KINASE CHEA"/>
    <property type="match status" value="1"/>
</dbReference>
<evidence type="ECO:0000256" key="5">
    <source>
        <dbReference type="ARBA" id="ARBA00022777"/>
    </source>
</evidence>
<dbReference type="InterPro" id="IPR036890">
    <property type="entry name" value="HATPase_C_sf"/>
</dbReference>
<evidence type="ECO:0000256" key="9">
    <source>
        <dbReference type="SAM" id="Coils"/>
    </source>
</evidence>
<evidence type="ECO:0000256" key="8">
    <source>
        <dbReference type="PROSITE-ProRule" id="PRU00169"/>
    </source>
</evidence>
<evidence type="ECO:0000256" key="7">
    <source>
        <dbReference type="PROSITE-ProRule" id="PRU00110"/>
    </source>
</evidence>
<dbReference type="SUPFAM" id="SSF47226">
    <property type="entry name" value="Histidine-containing phosphotransfer domain, HPT domain"/>
    <property type="match status" value="1"/>
</dbReference>
<feature type="domain" description="Response regulatory" evidence="11">
    <location>
        <begin position="842"/>
        <end position="959"/>
    </location>
</feature>
<dbReference type="SMART" id="SM00387">
    <property type="entry name" value="HATPase_c"/>
    <property type="match status" value="1"/>
</dbReference>
<evidence type="ECO:0000256" key="6">
    <source>
        <dbReference type="ARBA" id="ARBA00023012"/>
    </source>
</evidence>
<dbReference type="Pfam" id="PF00072">
    <property type="entry name" value="Response_reg"/>
    <property type="match status" value="1"/>
</dbReference>
<dbReference type="InterPro" id="IPR003594">
    <property type="entry name" value="HATPase_dom"/>
</dbReference>
<feature type="domain" description="Histidine kinase" evidence="10">
    <location>
        <begin position="426"/>
        <end position="667"/>
    </location>
</feature>
<evidence type="ECO:0000256" key="2">
    <source>
        <dbReference type="ARBA" id="ARBA00012438"/>
    </source>
</evidence>
<dbReference type="InterPro" id="IPR002545">
    <property type="entry name" value="CheW-lke_dom"/>
</dbReference>
<dbReference type="Pfam" id="PF01627">
    <property type="entry name" value="Hpt"/>
    <property type="match status" value="1"/>
</dbReference>
<dbReference type="Gene3D" id="2.30.30.40">
    <property type="entry name" value="SH3 Domains"/>
    <property type="match status" value="1"/>
</dbReference>
<organism evidence="14 15">
    <name type="scientific">Gomphosphaeria aponina SAG 52.96 = DSM 107014</name>
    <dbReference type="NCBI Taxonomy" id="1521640"/>
    <lineage>
        <taxon>Bacteria</taxon>
        <taxon>Bacillati</taxon>
        <taxon>Cyanobacteriota</taxon>
        <taxon>Cyanophyceae</taxon>
        <taxon>Oscillatoriophycideae</taxon>
        <taxon>Chroococcales</taxon>
        <taxon>Gomphosphaeriaceae</taxon>
        <taxon>Gomphosphaeria</taxon>
    </lineage>
</organism>
<evidence type="ECO:0000256" key="3">
    <source>
        <dbReference type="ARBA" id="ARBA00022553"/>
    </source>
</evidence>
<evidence type="ECO:0000259" key="13">
    <source>
        <dbReference type="PROSITE" id="PS50894"/>
    </source>
</evidence>
<dbReference type="SUPFAM" id="SSF52172">
    <property type="entry name" value="CheY-like"/>
    <property type="match status" value="1"/>
</dbReference>
<dbReference type="InterPro" id="IPR008207">
    <property type="entry name" value="Sig_transdc_His_kin_Hpt_dom"/>
</dbReference>
<dbReference type="InterPro" id="IPR051315">
    <property type="entry name" value="Bact_Chemotaxis_CheA"/>
</dbReference>
<keyword evidence="4" id="KW-0808">Transferase</keyword>
<dbReference type="InterPro" id="IPR004105">
    <property type="entry name" value="CheA-like_dim"/>
</dbReference>
<keyword evidence="9" id="KW-0175">Coiled coil</keyword>
<dbReference type="GO" id="GO:0006935">
    <property type="term" value="P:chemotaxis"/>
    <property type="evidence" value="ECO:0007669"/>
    <property type="project" value="InterPro"/>
</dbReference>
<feature type="coiled-coil region" evidence="9">
    <location>
        <begin position="435"/>
        <end position="469"/>
    </location>
</feature>
<dbReference type="SUPFAM" id="SSF50341">
    <property type="entry name" value="CheW-like"/>
    <property type="match status" value="1"/>
</dbReference>
<dbReference type="SMART" id="SM00073">
    <property type="entry name" value="HPT"/>
    <property type="match status" value="1"/>
</dbReference>
<protein>
    <recommendedName>
        <fullName evidence="2">histidine kinase</fullName>
        <ecNumber evidence="2">2.7.13.3</ecNumber>
    </recommendedName>
</protein>
<dbReference type="PANTHER" id="PTHR43395:SF1">
    <property type="entry name" value="CHEMOTAXIS PROTEIN CHEA"/>
    <property type="match status" value="1"/>
</dbReference>
<dbReference type="EMBL" id="JADQBC010000007">
    <property type="protein sequence ID" value="MBR8826643.1"/>
    <property type="molecule type" value="Genomic_DNA"/>
</dbReference>
<dbReference type="GO" id="GO:0000155">
    <property type="term" value="F:phosphorelay sensor kinase activity"/>
    <property type="evidence" value="ECO:0007669"/>
    <property type="project" value="InterPro"/>
</dbReference>
<dbReference type="FunFam" id="3.30.565.10:FF:000016">
    <property type="entry name" value="Chemotaxis protein CheA, putative"/>
    <property type="match status" value="1"/>
</dbReference>
<sequence>MSQEKENEVKLQFLEEAEEYLDTIESGLLGLETGEIDRGRIDGVLRAAHSIKGGAAMMGFSELSNHAHHLEDFLKILKVGKAGKVDGSLESLFLKSVDMLRQVVGINRAGGKVEEEWEASNVKPVFEQLHARLGDYNPEDETNLLSEEAGEDMKVMLFETEVEACLQRLEAILASAEKPCLLEELEIAAQELGGLGEMLELTAFSSLAQAVLEQLELAPEKLEAIARAGLEAWRRSQALVLVGQLEALPKQIDLSMETEEILEEPSLNGHNLPVSTESLDYLLESDTFQEEAQDLFSSLTTTLPEAEPAMSEKLKNIELDTEKSPAESTIRVSLRQIEQLSDLFGELTIERNGLSLQLKSLRNLLDILRNRVKVLEQSNFRLRTAYDKVESTTTIAPEKDNGNESDINITSYFDLLEMDRYSDVHLLFQELMETIVQVQEVSSDLEINLEDAERNARELNRTSKLMQGNLTKVRMRPISDLIGRFPRALRDMSLQYGKEVELKVKGGSTLIDRSILEALGDPLLHLLRNAFDHGIEDPATRRAAGKPEKGTIEIAAAYRGNQTVITISDDGHGIDLKKIRAKIMAMGIDEAELIGQGEAYSNLRQRELLNLIFEPGFSTAEKVTDLSGRGVGMDIVRTNLRKIRGEVMVDTKEGLGTTFTITVPLTLSVVRVLLVESAGILLAFPTNAIEEMLAVAPEMAIETVGQEVLNWEGYMVPLIRLNEWLRFPSPPSMAQTEAIPLIDMPTVLMIAIGEDLAAIQVDRYWGEQEVTIRQVEGNIMMPPGFTGCTILGDGRVVPLVDAIALLRWIEDRGAKNSLSRAMEKVKSGFDAPSPSISQEKNTVMVVDDSINVRRFLALTLEKAGYRVEQAKDGQEAIEKLQSGIPVGAVVCDIEMPRLDGYGFLAYIKADPNCKNIPVAMLTSRSGNKHRQLAMNLGASAYFSKPFKEHELLQTLKKFTQKQLQTVN</sequence>
<dbReference type="InterPro" id="IPR005467">
    <property type="entry name" value="His_kinase_dom"/>
</dbReference>
<dbReference type="SMART" id="SM00448">
    <property type="entry name" value="REC"/>
    <property type="match status" value="1"/>
</dbReference>
<dbReference type="EC" id="2.7.13.3" evidence="2"/>
<evidence type="ECO:0000256" key="4">
    <source>
        <dbReference type="ARBA" id="ARBA00022679"/>
    </source>
</evidence>
<comment type="catalytic activity">
    <reaction evidence="1">
        <text>ATP + protein L-histidine = ADP + protein N-phospho-L-histidine.</text>
        <dbReference type="EC" id="2.7.13.3"/>
    </reaction>
</comment>
<gene>
    <name evidence="14" type="ORF">DSM107014_01840</name>
</gene>
<dbReference type="SMART" id="SM01231">
    <property type="entry name" value="H-kinase_dim"/>
    <property type="match status" value="1"/>
</dbReference>
<feature type="domain" description="HPt" evidence="13">
    <location>
        <begin position="2"/>
        <end position="107"/>
    </location>
</feature>
<dbReference type="Gene3D" id="3.30.565.10">
    <property type="entry name" value="Histidine kinase-like ATPase, C-terminal domain"/>
    <property type="match status" value="1"/>
</dbReference>
<evidence type="ECO:0000259" key="11">
    <source>
        <dbReference type="PROSITE" id="PS50110"/>
    </source>
</evidence>
<reference evidence="14" key="1">
    <citation type="submission" date="2021-02" db="EMBL/GenBank/DDBJ databases">
        <title>Metagenome analyses of Stigonema ocellatum DSM 106950, Chlorogloea purpurea SAG 13.99 and Gomphosphaeria aponina DSM 107014.</title>
        <authorList>
            <person name="Marter P."/>
            <person name="Huang S."/>
        </authorList>
    </citation>
    <scope>NUCLEOTIDE SEQUENCE</scope>
    <source>
        <strain evidence="14">JP213</strain>
    </source>
</reference>
<dbReference type="InterPro" id="IPR036061">
    <property type="entry name" value="CheW-like_dom_sf"/>
</dbReference>
<dbReference type="InterPro" id="IPR004358">
    <property type="entry name" value="Sig_transdc_His_kin-like_C"/>
</dbReference>
<dbReference type="InterPro" id="IPR036641">
    <property type="entry name" value="HPT_dom_sf"/>
</dbReference>
<evidence type="ECO:0000259" key="12">
    <source>
        <dbReference type="PROSITE" id="PS50851"/>
    </source>
</evidence>
<feature type="modified residue" description="Phosphohistidine" evidence="7">
    <location>
        <position position="49"/>
    </location>
</feature>
<dbReference type="CDD" id="cd00088">
    <property type="entry name" value="HPT"/>
    <property type="match status" value="1"/>
</dbReference>